<reference evidence="3" key="1">
    <citation type="submission" date="2022-10" db="EMBL/GenBank/DDBJ databases">
        <title>Comparative genomics and taxonomic characterization of three novel marine species of genus Reichenbachiella exhibiting antioxidant and polysaccharide degradation activities.</title>
        <authorList>
            <person name="Muhammad N."/>
            <person name="Lee Y.-J."/>
            <person name="Ko J."/>
            <person name="Kim S.-G."/>
        </authorList>
    </citation>
    <scope>NUCLEOTIDE SEQUENCE</scope>
    <source>
        <strain evidence="3">Wsw4-B4</strain>
    </source>
</reference>
<evidence type="ECO:0000256" key="1">
    <source>
        <dbReference type="SAM" id="Coils"/>
    </source>
</evidence>
<feature type="coiled-coil region" evidence="1">
    <location>
        <begin position="316"/>
        <end position="354"/>
    </location>
</feature>
<evidence type="ECO:0000256" key="2">
    <source>
        <dbReference type="SAM" id="MobiDB-lite"/>
    </source>
</evidence>
<accession>A0ABY6D0X9</accession>
<feature type="compositionally biased region" description="Basic and acidic residues" evidence="2">
    <location>
        <begin position="77"/>
        <end position="93"/>
    </location>
</feature>
<sequence length="974" mass="109486">MYADKEEKSSNTLSTKDQDTEERYSEEKKEAIRKDAERMDKMRAYDLAHPEENERIAKELLDQQIKRQEEIAQQEAQKAEAKRAEEASYPKRTPEEYRAEARAREKAIIQSQVNAVQSTYYYKLQKDYIAKVRLQYPEIKQYFSDFDHNMRMQGFKIGHKPFVQALEKGFAGIKWGIMIHEEEPASAPTQGVLVETSTNQVTPTNTQITAGVGAHAKNLKADVLVIQRALLRLGLLSESDFANETTAVNNTPTPSVEQEKIQQTIAAIRRFQEEVLHWNKSDGNIAGPDSKTLLKMRSEGMDCDHVQKKLAEYPAIKAKRAAAAKAEEQQKKATEAARQRAEEEADRIKCIQAEPATDEHIEKNFITQYEDLDALAAVLVEYVIHNPSIVQKVLQKNDNEELAVKLLNLLTDAQIASTHKELLQTLLNSLTHWYDEIYNEFKTEKARLYKALDPKKSPTPITQPPEYETTTDISADKRLLKKTFNHNLSGSVGANNADNYKDDVKMVARKLKEKGYELSNDNLQNGLSDKKLITAIEDFQKDQFGKNKSDGIISPGKGTIKALFPESGSFDSGLEKIYANRNKLNTILAKGFTSKLTGDVGADYTNKDKSVNKAENNKADVIRVAKALQASKHNVPEDSLIKGISSKEFIDVIKAFQTSKGIGADGNITIGGKTDKELSNYKQYTFGMIEKISATEYSNETSAEEYYKKTQALEEALGIKEDSDYAKVLQLAEKAARETKYFDKLTADVSAQFILPSEEANADGAQLSGVFQSRMERFHKFLVMAGLYQGDMKVNDGVRSPKRAHGFAVQYYILTGKSAATVKANLIMMYNSEDGYLVGDFVEDHHGHKWAKKSHFILDANNEAVGIHYDKVQAYVKTLSMGRDNKADTAAQGYKEEPLFWPLPKPDRLSIHVSGGAMDINRHNFINQKDAMVDLIAHKFGVVRAGSWGETWHFELSDLAVSGEEADYAKNKKR</sequence>
<feature type="region of interest" description="Disordered" evidence="2">
    <location>
        <begin position="1"/>
        <end position="37"/>
    </location>
</feature>
<keyword evidence="4" id="KW-1185">Reference proteome</keyword>
<feature type="compositionally biased region" description="Basic and acidic residues" evidence="2">
    <location>
        <begin position="16"/>
        <end position="37"/>
    </location>
</feature>
<dbReference type="EMBL" id="CP106735">
    <property type="protein sequence ID" value="UXX78723.1"/>
    <property type="molecule type" value="Genomic_DNA"/>
</dbReference>
<evidence type="ECO:0008006" key="5">
    <source>
        <dbReference type="Google" id="ProtNLM"/>
    </source>
</evidence>
<organism evidence="3 4">
    <name type="scientific">Reichenbachiella carrageenanivorans</name>
    <dbReference type="NCBI Taxonomy" id="2979869"/>
    <lineage>
        <taxon>Bacteria</taxon>
        <taxon>Pseudomonadati</taxon>
        <taxon>Bacteroidota</taxon>
        <taxon>Cytophagia</taxon>
        <taxon>Cytophagales</taxon>
        <taxon>Reichenbachiellaceae</taxon>
        <taxon>Reichenbachiella</taxon>
    </lineage>
</organism>
<proteinExistence type="predicted"/>
<dbReference type="RefSeq" id="WP_263050468.1">
    <property type="nucleotide sequence ID" value="NZ_CP106735.1"/>
</dbReference>
<protein>
    <recommendedName>
        <fullName evidence="5">Peptidoglycan binding domain-containing protein</fullName>
    </recommendedName>
</protein>
<feature type="region of interest" description="Disordered" evidence="2">
    <location>
        <begin position="67"/>
        <end position="93"/>
    </location>
</feature>
<dbReference type="Proteomes" id="UP001062165">
    <property type="component" value="Chromosome"/>
</dbReference>
<evidence type="ECO:0000313" key="3">
    <source>
        <dbReference type="EMBL" id="UXX78723.1"/>
    </source>
</evidence>
<keyword evidence="1" id="KW-0175">Coiled coil</keyword>
<evidence type="ECO:0000313" key="4">
    <source>
        <dbReference type="Proteomes" id="UP001062165"/>
    </source>
</evidence>
<gene>
    <name evidence="3" type="ORF">N7E81_15290</name>
</gene>
<name>A0ABY6D0X9_9BACT</name>